<evidence type="ECO:0000313" key="3">
    <source>
        <dbReference type="Proteomes" id="UP000199421"/>
    </source>
</evidence>
<dbReference type="SMART" id="SM00953">
    <property type="entry name" value="RES"/>
    <property type="match status" value="1"/>
</dbReference>
<evidence type="ECO:0000259" key="1">
    <source>
        <dbReference type="SMART" id="SM00953"/>
    </source>
</evidence>
<gene>
    <name evidence="2" type="ORF">SAMN05661044_02462</name>
</gene>
<dbReference type="STRING" id="407022.SAMN05661044_02462"/>
<dbReference type="OrthoDB" id="9789501at2"/>
<dbReference type="AlphaFoldDB" id="A0A1H7Q520"/>
<dbReference type="Pfam" id="PF08808">
    <property type="entry name" value="RES"/>
    <property type="match status" value="1"/>
</dbReference>
<sequence>MIVYRLVKARYSHDISGKGAELCGGRWNSIGTPMLYACQSRALAMTEVAVHIPLGILPDDYVLLTLYVPDEAGMKVIPPSKLPSAWYHYPPMSTTQRIGDEFIKEAAYLVLQVPSAVVREDFIVLINPNHTAFHDIKILESNPFIFDKRLFQHSS</sequence>
<evidence type="ECO:0000313" key="2">
    <source>
        <dbReference type="EMBL" id="SEL42909.1"/>
    </source>
</evidence>
<dbReference type="InterPro" id="IPR014914">
    <property type="entry name" value="RES_dom"/>
</dbReference>
<feature type="domain" description="RES" evidence="1">
    <location>
        <begin position="14"/>
        <end position="140"/>
    </location>
</feature>
<dbReference type="EMBL" id="FOAF01000002">
    <property type="protein sequence ID" value="SEL42909.1"/>
    <property type="molecule type" value="Genomic_DNA"/>
</dbReference>
<dbReference type="Proteomes" id="UP000199421">
    <property type="component" value="Unassembled WGS sequence"/>
</dbReference>
<protein>
    <submittedName>
        <fullName evidence="2">RES domain-containing protein</fullName>
    </submittedName>
</protein>
<organism evidence="2 3">
    <name type="scientific">Olivibacter domesticus</name>
    <name type="common">Pseudosphingobacterium domesticum</name>
    <dbReference type="NCBI Taxonomy" id="407022"/>
    <lineage>
        <taxon>Bacteria</taxon>
        <taxon>Pseudomonadati</taxon>
        <taxon>Bacteroidota</taxon>
        <taxon>Sphingobacteriia</taxon>
        <taxon>Sphingobacteriales</taxon>
        <taxon>Sphingobacteriaceae</taxon>
        <taxon>Olivibacter</taxon>
    </lineage>
</organism>
<keyword evidence="3" id="KW-1185">Reference proteome</keyword>
<reference evidence="3" key="1">
    <citation type="submission" date="2016-10" db="EMBL/GenBank/DDBJ databases">
        <authorList>
            <person name="Varghese N."/>
            <person name="Submissions S."/>
        </authorList>
    </citation>
    <scope>NUCLEOTIDE SEQUENCE [LARGE SCALE GENOMIC DNA]</scope>
    <source>
        <strain evidence="3">DSM 18733</strain>
    </source>
</reference>
<accession>A0A1H7Q520</accession>
<dbReference type="RefSeq" id="WP_093324548.1">
    <property type="nucleotide sequence ID" value="NZ_FOAF01000002.1"/>
</dbReference>
<name>A0A1H7Q520_OLID1</name>
<proteinExistence type="predicted"/>